<dbReference type="Proteomes" id="UP001418222">
    <property type="component" value="Unassembled WGS sequence"/>
</dbReference>
<evidence type="ECO:0000259" key="1">
    <source>
        <dbReference type="Pfam" id="PF12627"/>
    </source>
</evidence>
<evidence type="ECO:0000313" key="3">
    <source>
        <dbReference type="Proteomes" id="UP001418222"/>
    </source>
</evidence>
<dbReference type="PANTHER" id="PTHR43051:SF1">
    <property type="entry name" value="POLYNUCLEOTIDE ADENYLYLTRANSFERASE FAMILY PROTEIN"/>
    <property type="match status" value="1"/>
</dbReference>
<evidence type="ECO:0000313" key="2">
    <source>
        <dbReference type="EMBL" id="KAK8956897.1"/>
    </source>
</evidence>
<dbReference type="InterPro" id="IPR052191">
    <property type="entry name" value="tRNA_ntf/polyA_polymerase_I"/>
</dbReference>
<protein>
    <recommendedName>
        <fullName evidence="1">tRNA nucleotidyltransferase/poly(A) polymerase RNA and SrmB- binding domain-containing protein</fullName>
    </recommendedName>
</protein>
<name>A0AAP0GFG1_9ASPA</name>
<dbReference type="Pfam" id="PF12627">
    <property type="entry name" value="PolyA_pol_RNAbd"/>
    <property type="match status" value="1"/>
</dbReference>
<accession>A0AAP0GFG1</accession>
<dbReference type="InterPro" id="IPR032828">
    <property type="entry name" value="PolyA_RNA-bd"/>
</dbReference>
<dbReference type="PANTHER" id="PTHR43051">
    <property type="entry name" value="POLYNUCLEOTIDE ADENYLYLTRANSFERASE FAMILY PROTEIN"/>
    <property type="match status" value="1"/>
</dbReference>
<keyword evidence="3" id="KW-1185">Reference proteome</keyword>
<feature type="domain" description="tRNA nucleotidyltransferase/poly(A) polymerase RNA and SrmB- binding" evidence="1">
    <location>
        <begin position="8"/>
        <end position="67"/>
    </location>
</feature>
<sequence>MRIAARLGLRFSKETEAAILDLSSSIQSLGKDRFMMEMNFMMAHGAAASSINLLQIFKLLESIFPAHLLREISQENVVKLVNILSLHVSFHGVGDCSAYARARYPE</sequence>
<organism evidence="2 3">
    <name type="scientific">Platanthera zijinensis</name>
    <dbReference type="NCBI Taxonomy" id="2320716"/>
    <lineage>
        <taxon>Eukaryota</taxon>
        <taxon>Viridiplantae</taxon>
        <taxon>Streptophyta</taxon>
        <taxon>Embryophyta</taxon>
        <taxon>Tracheophyta</taxon>
        <taxon>Spermatophyta</taxon>
        <taxon>Magnoliopsida</taxon>
        <taxon>Liliopsida</taxon>
        <taxon>Asparagales</taxon>
        <taxon>Orchidaceae</taxon>
        <taxon>Orchidoideae</taxon>
        <taxon>Orchideae</taxon>
        <taxon>Orchidinae</taxon>
        <taxon>Platanthera</taxon>
    </lineage>
</organism>
<dbReference type="SUPFAM" id="SSF81891">
    <property type="entry name" value="Poly A polymerase C-terminal region-like"/>
    <property type="match status" value="1"/>
</dbReference>
<proteinExistence type="predicted"/>
<dbReference type="EMBL" id="JBBWWQ010000001">
    <property type="protein sequence ID" value="KAK8956897.1"/>
    <property type="molecule type" value="Genomic_DNA"/>
</dbReference>
<reference evidence="2 3" key="1">
    <citation type="journal article" date="2022" name="Nat. Plants">
        <title>Genomes of leafy and leafless Platanthera orchids illuminate the evolution of mycoheterotrophy.</title>
        <authorList>
            <person name="Li M.H."/>
            <person name="Liu K.W."/>
            <person name="Li Z."/>
            <person name="Lu H.C."/>
            <person name="Ye Q.L."/>
            <person name="Zhang D."/>
            <person name="Wang J.Y."/>
            <person name="Li Y.F."/>
            <person name="Zhong Z.M."/>
            <person name="Liu X."/>
            <person name="Yu X."/>
            <person name="Liu D.K."/>
            <person name="Tu X.D."/>
            <person name="Liu B."/>
            <person name="Hao Y."/>
            <person name="Liao X.Y."/>
            <person name="Jiang Y.T."/>
            <person name="Sun W.H."/>
            <person name="Chen J."/>
            <person name="Chen Y.Q."/>
            <person name="Ai Y."/>
            <person name="Zhai J.W."/>
            <person name="Wu S.S."/>
            <person name="Zhou Z."/>
            <person name="Hsiao Y.Y."/>
            <person name="Wu W.L."/>
            <person name="Chen Y.Y."/>
            <person name="Lin Y.F."/>
            <person name="Hsu J.L."/>
            <person name="Li C.Y."/>
            <person name="Wang Z.W."/>
            <person name="Zhao X."/>
            <person name="Zhong W.Y."/>
            <person name="Ma X.K."/>
            <person name="Ma L."/>
            <person name="Huang J."/>
            <person name="Chen G.Z."/>
            <person name="Huang M.Z."/>
            <person name="Huang L."/>
            <person name="Peng D.H."/>
            <person name="Luo Y.B."/>
            <person name="Zou S.Q."/>
            <person name="Chen S.P."/>
            <person name="Lan S."/>
            <person name="Tsai W.C."/>
            <person name="Van de Peer Y."/>
            <person name="Liu Z.J."/>
        </authorList>
    </citation>
    <scope>NUCLEOTIDE SEQUENCE [LARGE SCALE GENOMIC DNA]</scope>
    <source>
        <strain evidence="2">Lor287</strain>
    </source>
</reference>
<dbReference type="AlphaFoldDB" id="A0AAP0GFG1"/>
<gene>
    <name evidence="2" type="ORF">KSP39_PZI000770</name>
</gene>
<comment type="caution">
    <text evidence="2">The sequence shown here is derived from an EMBL/GenBank/DDBJ whole genome shotgun (WGS) entry which is preliminary data.</text>
</comment>
<dbReference type="Gene3D" id="1.10.3090.10">
    <property type="entry name" value="cca-adding enzyme, domain 2"/>
    <property type="match status" value="1"/>
</dbReference>